<comment type="caution">
    <text evidence="1">The sequence shown here is derived from an EMBL/GenBank/DDBJ whole genome shotgun (WGS) entry which is preliminary data.</text>
</comment>
<sequence>MTIAPIDLLSEWILRQAGDKGAWFMSQLHSMSKGASEQELHIFMGLIPRMLGKQDLVLTPADCQQAEQVCTGWRPQGWSMDGGARVAALVAYQGTRPFAETFKDLRRTADAGEMIALYRGLSLYPEPESLAFEVGEGLRSNMRAVFEAIAHNNPYPRDRFDEHRWNHMVLKALFVGSRLSPIMGIDERANPELARILLDYAHERWAAGRAVSPELWRCVGPFIDSLGALDDMQRVLAGTEVERRAAVLALSASSSAQARSLLDTSPEAARLVGEGRVDWNNLLQGEAA</sequence>
<organism evidence="1 2">
    <name type="scientific">Modicisalibacter luteus</name>
    <dbReference type="NCBI Taxonomy" id="453962"/>
    <lineage>
        <taxon>Bacteria</taxon>
        <taxon>Pseudomonadati</taxon>
        <taxon>Pseudomonadota</taxon>
        <taxon>Gammaproteobacteria</taxon>
        <taxon>Oceanospirillales</taxon>
        <taxon>Halomonadaceae</taxon>
        <taxon>Modicisalibacter</taxon>
    </lineage>
</organism>
<dbReference type="NCBIfam" id="NF035938">
    <property type="entry name" value="EboA_domain"/>
    <property type="match status" value="1"/>
</dbReference>
<dbReference type="InterPro" id="IPR047715">
    <property type="entry name" value="EboA_dom"/>
</dbReference>
<protein>
    <submittedName>
        <fullName evidence="1">EboA domain-containing protein</fullName>
    </submittedName>
</protein>
<dbReference type="Proteomes" id="UP001595640">
    <property type="component" value="Unassembled WGS sequence"/>
</dbReference>
<proteinExistence type="predicted"/>
<keyword evidence="2" id="KW-1185">Reference proteome</keyword>
<dbReference type="EMBL" id="JBHRUH010000031">
    <property type="protein sequence ID" value="MFC3293883.1"/>
    <property type="molecule type" value="Genomic_DNA"/>
</dbReference>
<evidence type="ECO:0000313" key="1">
    <source>
        <dbReference type="EMBL" id="MFC3293883.1"/>
    </source>
</evidence>
<evidence type="ECO:0000313" key="2">
    <source>
        <dbReference type="Proteomes" id="UP001595640"/>
    </source>
</evidence>
<reference evidence="2" key="1">
    <citation type="journal article" date="2019" name="Int. J. Syst. Evol. Microbiol.">
        <title>The Global Catalogue of Microorganisms (GCM) 10K type strain sequencing project: providing services to taxonomists for standard genome sequencing and annotation.</title>
        <authorList>
            <consortium name="The Broad Institute Genomics Platform"/>
            <consortium name="The Broad Institute Genome Sequencing Center for Infectious Disease"/>
            <person name="Wu L."/>
            <person name="Ma J."/>
        </authorList>
    </citation>
    <scope>NUCLEOTIDE SEQUENCE [LARGE SCALE GENOMIC DNA]</scope>
    <source>
        <strain evidence="2">KCTC 12847</strain>
    </source>
</reference>
<gene>
    <name evidence="1" type="ORF">ACFOEI_17685</name>
</gene>
<dbReference type="RefSeq" id="WP_019018584.1">
    <property type="nucleotide sequence ID" value="NZ_BMXD01000001.1"/>
</dbReference>
<accession>A0ABV7M6L2</accession>
<name>A0ABV7M6L2_9GAMM</name>